<evidence type="ECO:0000256" key="2">
    <source>
        <dbReference type="ARBA" id="ARBA00005019"/>
    </source>
</evidence>
<keyword evidence="7 11" id="KW-0547">Nucleotide-binding</keyword>
<evidence type="ECO:0000256" key="5">
    <source>
        <dbReference type="ARBA" id="ARBA00022679"/>
    </source>
</evidence>
<evidence type="ECO:0000256" key="6">
    <source>
        <dbReference type="ARBA" id="ARBA00022695"/>
    </source>
</evidence>
<comment type="catalytic activity">
    <reaction evidence="10 11">
        <text>nicotinate beta-D-ribonucleotide + ATP + H(+) = deamido-NAD(+) + diphosphate</text>
        <dbReference type="Rhea" id="RHEA:22860"/>
        <dbReference type="ChEBI" id="CHEBI:15378"/>
        <dbReference type="ChEBI" id="CHEBI:30616"/>
        <dbReference type="ChEBI" id="CHEBI:33019"/>
        <dbReference type="ChEBI" id="CHEBI:57502"/>
        <dbReference type="ChEBI" id="CHEBI:58437"/>
        <dbReference type="EC" id="2.7.7.18"/>
    </reaction>
</comment>
<dbReference type="UniPathway" id="UPA00253">
    <property type="reaction ID" value="UER00332"/>
</dbReference>
<dbReference type="EC" id="2.7.7.18" evidence="11"/>
<dbReference type="SUPFAM" id="SSF52374">
    <property type="entry name" value="Nucleotidylyl transferase"/>
    <property type="match status" value="1"/>
</dbReference>
<dbReference type="Gene3D" id="3.40.50.620">
    <property type="entry name" value="HUPs"/>
    <property type="match status" value="1"/>
</dbReference>
<gene>
    <name evidence="11 14" type="primary">nadD</name>
    <name evidence="13" type="ORF">EDC36_10354</name>
    <name evidence="14" type="ORF">Tigna_00901</name>
</gene>
<dbReference type="InterPro" id="IPR005248">
    <property type="entry name" value="NadD/NMNAT"/>
</dbReference>
<proteinExistence type="inferred from homology"/>
<dbReference type="RefSeq" id="WP_132961760.1">
    <property type="nucleotide sequence ID" value="NZ_SMAH01000003.1"/>
</dbReference>
<comment type="caution">
    <text evidence="13">The sequence shown here is derived from an EMBL/GenBank/DDBJ whole genome shotgun (WGS) entry which is preliminary data.</text>
</comment>
<evidence type="ECO:0000256" key="11">
    <source>
        <dbReference type="HAMAP-Rule" id="MF_00244"/>
    </source>
</evidence>
<reference evidence="14 16" key="2">
    <citation type="submission" date="2019-07" db="EMBL/GenBank/DDBJ databases">
        <title>Tepidimonas ignava SPS-1037 draft genome.</title>
        <authorList>
            <person name="Da Costa M.S."/>
            <person name="Froufe H.J.C."/>
            <person name="Egas C."/>
            <person name="Albuquerque L."/>
        </authorList>
    </citation>
    <scope>NUCLEOTIDE SEQUENCE [LARGE SCALE GENOMIC DNA]</scope>
    <source>
        <strain evidence="14 16">SPS-1037</strain>
    </source>
</reference>
<dbReference type="HAMAP" id="MF_00244">
    <property type="entry name" value="NaMN_adenylyltr"/>
    <property type="match status" value="1"/>
</dbReference>
<accession>A0A4V2UWB4</accession>
<evidence type="ECO:0000256" key="9">
    <source>
        <dbReference type="ARBA" id="ARBA00023027"/>
    </source>
</evidence>
<evidence type="ECO:0000256" key="1">
    <source>
        <dbReference type="ARBA" id="ARBA00002324"/>
    </source>
</evidence>
<dbReference type="GO" id="GO:0004515">
    <property type="term" value="F:nicotinate-nucleotide adenylyltransferase activity"/>
    <property type="evidence" value="ECO:0007669"/>
    <property type="project" value="UniProtKB-UniRule"/>
</dbReference>
<evidence type="ECO:0000256" key="7">
    <source>
        <dbReference type="ARBA" id="ARBA00022741"/>
    </source>
</evidence>
<keyword evidence="8 11" id="KW-0067">ATP-binding</keyword>
<keyword evidence="16" id="KW-1185">Reference proteome</keyword>
<organism evidence="13 15">
    <name type="scientific">Tepidimonas ignava</name>
    <dbReference type="NCBI Taxonomy" id="114249"/>
    <lineage>
        <taxon>Bacteria</taxon>
        <taxon>Pseudomonadati</taxon>
        <taxon>Pseudomonadota</taxon>
        <taxon>Betaproteobacteria</taxon>
        <taxon>Burkholderiales</taxon>
        <taxon>Tepidimonas</taxon>
    </lineage>
</organism>
<dbReference type="EMBL" id="SMAH01000003">
    <property type="protein sequence ID" value="TCS98997.1"/>
    <property type="molecule type" value="Genomic_DNA"/>
</dbReference>
<dbReference type="OrthoDB" id="5295945at2"/>
<dbReference type="Pfam" id="PF01467">
    <property type="entry name" value="CTP_transf_like"/>
    <property type="match status" value="1"/>
</dbReference>
<dbReference type="EMBL" id="VJNC01000004">
    <property type="protein sequence ID" value="TSE22920.1"/>
    <property type="molecule type" value="Genomic_DNA"/>
</dbReference>
<name>A0A4V2UWB4_9BURK</name>
<dbReference type="InterPro" id="IPR014729">
    <property type="entry name" value="Rossmann-like_a/b/a_fold"/>
</dbReference>
<dbReference type="PANTHER" id="PTHR39321:SF3">
    <property type="entry name" value="PHOSPHOPANTETHEINE ADENYLYLTRANSFERASE"/>
    <property type="match status" value="1"/>
</dbReference>
<protein>
    <recommendedName>
        <fullName evidence="11">Probable nicotinate-nucleotide adenylyltransferase</fullName>
        <ecNumber evidence="11">2.7.7.18</ecNumber>
    </recommendedName>
    <alternativeName>
        <fullName evidence="11">Deamido-NAD(+) diphosphorylase</fullName>
    </alternativeName>
    <alternativeName>
        <fullName evidence="11">Deamido-NAD(+) pyrophosphorylase</fullName>
    </alternativeName>
    <alternativeName>
        <fullName evidence="11">Nicotinate mononucleotide adenylyltransferase</fullName>
        <shortName evidence="11">NaMN adenylyltransferase</shortName>
    </alternativeName>
</protein>
<dbReference type="NCBIfam" id="TIGR00482">
    <property type="entry name" value="nicotinate (nicotinamide) nucleotide adenylyltransferase"/>
    <property type="match status" value="1"/>
</dbReference>
<dbReference type="Proteomes" id="UP000295536">
    <property type="component" value="Unassembled WGS sequence"/>
</dbReference>
<dbReference type="AlphaFoldDB" id="A0A4V2UWB4"/>
<dbReference type="Proteomes" id="UP000315577">
    <property type="component" value="Unassembled WGS sequence"/>
</dbReference>
<evidence type="ECO:0000256" key="10">
    <source>
        <dbReference type="ARBA" id="ARBA00048721"/>
    </source>
</evidence>
<dbReference type="InterPro" id="IPR004821">
    <property type="entry name" value="Cyt_trans-like"/>
</dbReference>
<sequence>MSERPAPQRRRVGVLGGAFDPPHRAHRALAEAALAQLDLDALHIVPTGQAWHKARPLTDAAHRLAMCQRAFGDLPGVVLDARELRRTGPSYTVDTLTELRAEHPAAELLLLLGADQWAALPTWKRWRDVLALATVVVAQRPGCVAPGPPGACALSLELPPLPVSSTAVRAAVAAGADEAALRALVPVAVARYIVEHGLYRLPSPTDP</sequence>
<feature type="domain" description="Cytidyltransferase-like" evidence="12">
    <location>
        <begin position="14"/>
        <end position="170"/>
    </location>
</feature>
<keyword evidence="6 11" id="KW-0548">Nucleotidyltransferase</keyword>
<evidence type="ECO:0000313" key="14">
    <source>
        <dbReference type="EMBL" id="TSE22920.1"/>
    </source>
</evidence>
<dbReference type="GO" id="GO:0005524">
    <property type="term" value="F:ATP binding"/>
    <property type="evidence" value="ECO:0007669"/>
    <property type="project" value="UniProtKB-KW"/>
</dbReference>
<evidence type="ECO:0000256" key="3">
    <source>
        <dbReference type="ARBA" id="ARBA00009014"/>
    </source>
</evidence>
<comment type="pathway">
    <text evidence="2 11">Cofactor biosynthesis; NAD(+) biosynthesis; deamido-NAD(+) from nicotinate D-ribonucleotide: step 1/1.</text>
</comment>
<dbReference type="PANTHER" id="PTHR39321">
    <property type="entry name" value="NICOTINATE-NUCLEOTIDE ADENYLYLTRANSFERASE-RELATED"/>
    <property type="match status" value="1"/>
</dbReference>
<comment type="function">
    <text evidence="1 11">Catalyzes the reversible adenylation of nicotinate mononucleotide (NaMN) to nicotinic acid adenine dinucleotide (NaAD).</text>
</comment>
<evidence type="ECO:0000313" key="15">
    <source>
        <dbReference type="Proteomes" id="UP000295536"/>
    </source>
</evidence>
<keyword evidence="5 11" id="KW-0808">Transferase</keyword>
<keyword evidence="9 11" id="KW-0520">NAD</keyword>
<evidence type="ECO:0000313" key="13">
    <source>
        <dbReference type="EMBL" id="TCS98997.1"/>
    </source>
</evidence>
<comment type="similarity">
    <text evidence="3 11">Belongs to the NadD family.</text>
</comment>
<evidence type="ECO:0000256" key="8">
    <source>
        <dbReference type="ARBA" id="ARBA00022840"/>
    </source>
</evidence>
<evidence type="ECO:0000313" key="16">
    <source>
        <dbReference type="Proteomes" id="UP000315577"/>
    </source>
</evidence>
<dbReference type="GO" id="GO:0009435">
    <property type="term" value="P:NAD+ biosynthetic process"/>
    <property type="evidence" value="ECO:0007669"/>
    <property type="project" value="UniProtKB-UniRule"/>
</dbReference>
<keyword evidence="4 11" id="KW-0662">Pyridine nucleotide biosynthesis</keyword>
<reference evidence="13 15" key="1">
    <citation type="submission" date="2019-03" db="EMBL/GenBank/DDBJ databases">
        <title>Genomic Encyclopedia of Type Strains, Phase IV (KMG-IV): sequencing the most valuable type-strain genomes for metagenomic binning, comparative biology and taxonomic classification.</title>
        <authorList>
            <person name="Goeker M."/>
        </authorList>
    </citation>
    <scope>NUCLEOTIDE SEQUENCE [LARGE SCALE GENOMIC DNA]</scope>
    <source>
        <strain evidence="13 15">DSM 12034</strain>
    </source>
</reference>
<dbReference type="CDD" id="cd02165">
    <property type="entry name" value="NMNAT"/>
    <property type="match status" value="1"/>
</dbReference>
<evidence type="ECO:0000256" key="4">
    <source>
        <dbReference type="ARBA" id="ARBA00022642"/>
    </source>
</evidence>
<dbReference type="NCBIfam" id="TIGR00125">
    <property type="entry name" value="cyt_tran_rel"/>
    <property type="match status" value="1"/>
</dbReference>
<evidence type="ECO:0000259" key="12">
    <source>
        <dbReference type="Pfam" id="PF01467"/>
    </source>
</evidence>